<proteinExistence type="predicted"/>
<dbReference type="GeneID" id="79305247"/>
<protein>
    <submittedName>
        <fullName evidence="2">Uncharacterized protein</fullName>
    </submittedName>
</protein>
<organism evidence="2 3">
    <name type="scientific">Halorussus caseinilyticus</name>
    <dbReference type="NCBI Taxonomy" id="3034025"/>
    <lineage>
        <taxon>Archaea</taxon>
        <taxon>Methanobacteriati</taxon>
        <taxon>Methanobacteriota</taxon>
        <taxon>Stenosarchaea group</taxon>
        <taxon>Halobacteria</taxon>
        <taxon>Halobacteriales</taxon>
        <taxon>Haladaptataceae</taxon>
        <taxon>Halorussus</taxon>
    </lineage>
</organism>
<evidence type="ECO:0000313" key="2">
    <source>
        <dbReference type="EMBL" id="MFC7078819.1"/>
    </source>
</evidence>
<comment type="caution">
    <text evidence="2">The sequence shown here is derived from an EMBL/GenBank/DDBJ whole genome shotgun (WGS) entry which is preliminary data.</text>
</comment>
<dbReference type="Proteomes" id="UP001596407">
    <property type="component" value="Unassembled WGS sequence"/>
</dbReference>
<accession>A0ABD5WI22</accession>
<evidence type="ECO:0000313" key="3">
    <source>
        <dbReference type="Proteomes" id="UP001596407"/>
    </source>
</evidence>
<keyword evidence="3" id="KW-1185">Reference proteome</keyword>
<sequence>MVLPLHADGGVLDPGAILVGAVVGFGIWHAIRWLSARDGTRGRDGL</sequence>
<keyword evidence="1" id="KW-0472">Membrane</keyword>
<name>A0ABD5WI22_9EURY</name>
<keyword evidence="1" id="KW-1133">Transmembrane helix</keyword>
<dbReference type="EMBL" id="JBHSZH010000001">
    <property type="protein sequence ID" value="MFC7078819.1"/>
    <property type="molecule type" value="Genomic_DNA"/>
</dbReference>
<dbReference type="RefSeq" id="WP_276282488.1">
    <property type="nucleotide sequence ID" value="NZ_CP119810.1"/>
</dbReference>
<feature type="transmembrane region" description="Helical" evidence="1">
    <location>
        <begin position="15"/>
        <end position="34"/>
    </location>
</feature>
<keyword evidence="1" id="KW-0812">Transmembrane</keyword>
<gene>
    <name evidence="2" type="ORF">ACFQJ6_00410</name>
</gene>
<dbReference type="AlphaFoldDB" id="A0ABD5WI22"/>
<reference evidence="2 3" key="1">
    <citation type="journal article" date="2019" name="Int. J. Syst. Evol. Microbiol.">
        <title>The Global Catalogue of Microorganisms (GCM) 10K type strain sequencing project: providing services to taxonomists for standard genome sequencing and annotation.</title>
        <authorList>
            <consortium name="The Broad Institute Genomics Platform"/>
            <consortium name="The Broad Institute Genome Sequencing Center for Infectious Disease"/>
            <person name="Wu L."/>
            <person name="Ma J."/>
        </authorList>
    </citation>
    <scope>NUCLEOTIDE SEQUENCE [LARGE SCALE GENOMIC DNA]</scope>
    <source>
        <strain evidence="2 3">DT72</strain>
    </source>
</reference>
<evidence type="ECO:0000256" key="1">
    <source>
        <dbReference type="SAM" id="Phobius"/>
    </source>
</evidence>